<reference evidence="3 4" key="1">
    <citation type="submission" date="2020-10" db="EMBL/GenBank/DDBJ databases">
        <title>Ca. Dormibacterota MAGs.</title>
        <authorList>
            <person name="Montgomery K."/>
        </authorList>
    </citation>
    <scope>NUCLEOTIDE SEQUENCE [LARGE SCALE GENOMIC DNA]</scope>
    <source>
        <strain evidence="3">SC8811_S16_3</strain>
    </source>
</reference>
<dbReference type="InterPro" id="IPR001375">
    <property type="entry name" value="Peptidase_S9_cat"/>
</dbReference>
<dbReference type="Proteomes" id="UP000620075">
    <property type="component" value="Unassembled WGS sequence"/>
</dbReference>
<comment type="caution">
    <text evidence="3">The sequence shown here is derived from an EMBL/GenBank/DDBJ whole genome shotgun (WGS) entry which is preliminary data.</text>
</comment>
<dbReference type="EMBL" id="JAEKNQ010000019">
    <property type="protein sequence ID" value="MBJ7602295.1"/>
    <property type="molecule type" value="Genomic_DNA"/>
</dbReference>
<dbReference type="GO" id="GO:0006508">
    <property type="term" value="P:proteolysis"/>
    <property type="evidence" value="ECO:0007669"/>
    <property type="project" value="InterPro"/>
</dbReference>
<keyword evidence="1" id="KW-0378">Hydrolase</keyword>
<feature type="domain" description="Peptidase S9 prolyl oligopeptidase catalytic" evidence="2">
    <location>
        <begin position="97"/>
        <end position="246"/>
    </location>
</feature>
<dbReference type="GO" id="GO:0052689">
    <property type="term" value="F:carboxylic ester hydrolase activity"/>
    <property type="evidence" value="ECO:0007669"/>
    <property type="project" value="UniProtKB-ARBA"/>
</dbReference>
<dbReference type="PANTHER" id="PTHR22946">
    <property type="entry name" value="DIENELACTONE HYDROLASE DOMAIN-CONTAINING PROTEIN-RELATED"/>
    <property type="match status" value="1"/>
</dbReference>
<organism evidence="3 4">
    <name type="scientific">Candidatus Dormiibacter inghamiae</name>
    <dbReference type="NCBI Taxonomy" id="3127013"/>
    <lineage>
        <taxon>Bacteria</taxon>
        <taxon>Bacillati</taxon>
        <taxon>Candidatus Dormiibacterota</taxon>
        <taxon>Candidatus Dormibacteria</taxon>
        <taxon>Candidatus Dormibacterales</taxon>
        <taxon>Candidatus Dormibacteraceae</taxon>
        <taxon>Candidatus Dormiibacter</taxon>
    </lineage>
</organism>
<dbReference type="InterPro" id="IPR050261">
    <property type="entry name" value="FrsA_esterase"/>
</dbReference>
<gene>
    <name evidence="3" type="ORF">JF888_03740</name>
</gene>
<protein>
    <submittedName>
        <fullName evidence="3">Prolyl oligopeptidase family serine peptidase</fullName>
    </submittedName>
</protein>
<evidence type="ECO:0000313" key="3">
    <source>
        <dbReference type="EMBL" id="MBJ7602295.1"/>
    </source>
</evidence>
<evidence type="ECO:0000313" key="4">
    <source>
        <dbReference type="Proteomes" id="UP000620075"/>
    </source>
</evidence>
<name>A0A934KHP4_9BACT</name>
<evidence type="ECO:0000256" key="1">
    <source>
        <dbReference type="ARBA" id="ARBA00022801"/>
    </source>
</evidence>
<dbReference type="GO" id="GO:0008236">
    <property type="term" value="F:serine-type peptidase activity"/>
    <property type="evidence" value="ECO:0007669"/>
    <property type="project" value="InterPro"/>
</dbReference>
<dbReference type="Gene3D" id="3.40.50.1820">
    <property type="entry name" value="alpha/beta hydrolase"/>
    <property type="match status" value="1"/>
</dbReference>
<proteinExistence type="predicted"/>
<accession>A0A934KHP4</accession>
<dbReference type="InterPro" id="IPR029058">
    <property type="entry name" value="AB_hydrolase_fold"/>
</dbReference>
<evidence type="ECO:0000259" key="2">
    <source>
        <dbReference type="Pfam" id="PF00326"/>
    </source>
</evidence>
<dbReference type="PANTHER" id="PTHR22946:SF9">
    <property type="entry name" value="POLYKETIDE TRANSFERASE AF380"/>
    <property type="match status" value="1"/>
</dbReference>
<dbReference type="AlphaFoldDB" id="A0A934KHP4"/>
<dbReference type="RefSeq" id="WP_338176719.1">
    <property type="nucleotide sequence ID" value="NZ_JAEKNQ010000019.1"/>
</dbReference>
<dbReference type="SUPFAM" id="SSF53474">
    <property type="entry name" value="alpha/beta-Hydrolases"/>
    <property type="match status" value="1"/>
</dbReference>
<dbReference type="Pfam" id="PF00326">
    <property type="entry name" value="Peptidase_S9"/>
    <property type="match status" value="1"/>
</dbReference>
<sequence>MSWPSGGQTMTGLISLPEGPGPFPVVVVNHGFIPPERYGEGQDSLIFGEPMAQHGFVAVAPSWPGYLGSGPAPPELPALLGQTVAALDLVGSLPSLPQADTTKIAFVGHSNGGGESQIAMVVDPRIKAVVLHGPVSSDMRDNAHKWWLTRPESLGALGTPESNPAGYDHITPRNYFQAGQPPVLIIQGTADHTIPREWTEATLAALKEKGVQAEVMWFPGADHDFAGADLGNAVAAQEAFIRKALGV</sequence>